<evidence type="ECO:0000313" key="2">
    <source>
        <dbReference type="Proteomes" id="UP001631969"/>
    </source>
</evidence>
<reference evidence="1" key="1">
    <citation type="submission" date="2024-12" db="EMBL/GenBank/DDBJ databases">
        <authorList>
            <person name="Wu N."/>
        </authorList>
    </citation>
    <scope>NUCLEOTIDE SEQUENCE</scope>
    <source>
        <strain evidence="1">P15</strain>
    </source>
</reference>
<comment type="caution">
    <text evidence="1">The sequence shown here is derived from an EMBL/GenBank/DDBJ whole genome shotgun (WGS) entry which is preliminary data.</text>
</comment>
<organism evidence="1 2">
    <name type="scientific">Paenibacillus mesotrionivorans</name>
    <dbReference type="NCBI Taxonomy" id="3160968"/>
    <lineage>
        <taxon>Bacteria</taxon>
        <taxon>Bacillati</taxon>
        <taxon>Bacillota</taxon>
        <taxon>Bacilli</taxon>
        <taxon>Bacillales</taxon>
        <taxon>Paenibacillaceae</taxon>
        <taxon>Paenibacillus</taxon>
    </lineage>
</organism>
<evidence type="ECO:0000313" key="1">
    <source>
        <dbReference type="EMBL" id="MFM9331917.1"/>
    </source>
</evidence>
<gene>
    <name evidence="1" type="ORF">ACI1P1_26835</name>
</gene>
<sequence length="304" mass="33640">MNINENMFLPAPKDDNGERIVRPSLTYWQDAWRRLKKNKVAMTALFALIALILLAIFGPMIRPFSYSEQSFMNVNKLPNATHWFGTDDLGRDLWVRVWFGARISLTIAIVAASLDLMIGVIYGGIAGYKGGATDNFMMRIVEILYAIPYLLVVILLMVVMEKGLLTIIVAMTAFGWMGMARLVRGQVMQMKEQEFILAARTLGASNNRILFKHLVPNTLGVIIVNITFSIPGAIFTEATLSFLGLGIPAPQASLGTLTSDAISSIIQGHPYQLFFPAAVISLIMLAFNLLGDGLRDALDPRMRK</sequence>
<accession>A0ACC7PC27</accession>
<proteinExistence type="predicted"/>
<dbReference type="Proteomes" id="UP001631969">
    <property type="component" value="Unassembled WGS sequence"/>
</dbReference>
<protein>
    <submittedName>
        <fullName evidence="1">ABC transporter permease</fullName>
    </submittedName>
</protein>
<keyword evidence="2" id="KW-1185">Reference proteome</keyword>
<name>A0ACC7PC27_9BACL</name>
<dbReference type="EMBL" id="JBJURJ010000023">
    <property type="protein sequence ID" value="MFM9331917.1"/>
    <property type="molecule type" value="Genomic_DNA"/>
</dbReference>